<protein>
    <submittedName>
        <fullName evidence="1">Uncharacterized protein</fullName>
    </submittedName>
</protein>
<organism evidence="1 2">
    <name type="scientific">Nephila pilipes</name>
    <name type="common">Giant wood spider</name>
    <name type="synonym">Nephila maculata</name>
    <dbReference type="NCBI Taxonomy" id="299642"/>
    <lineage>
        <taxon>Eukaryota</taxon>
        <taxon>Metazoa</taxon>
        <taxon>Ecdysozoa</taxon>
        <taxon>Arthropoda</taxon>
        <taxon>Chelicerata</taxon>
        <taxon>Arachnida</taxon>
        <taxon>Araneae</taxon>
        <taxon>Araneomorphae</taxon>
        <taxon>Entelegynae</taxon>
        <taxon>Araneoidea</taxon>
        <taxon>Nephilidae</taxon>
        <taxon>Nephila</taxon>
    </lineage>
</organism>
<dbReference type="EMBL" id="BMAW01086833">
    <property type="protein sequence ID" value="GFU48981.1"/>
    <property type="molecule type" value="Genomic_DNA"/>
</dbReference>
<dbReference type="Proteomes" id="UP000887013">
    <property type="component" value="Unassembled WGS sequence"/>
</dbReference>
<name>A0A8X6R5S4_NEPPI</name>
<reference evidence="1" key="1">
    <citation type="submission" date="2020-08" db="EMBL/GenBank/DDBJ databases">
        <title>Multicomponent nature underlies the extraordinary mechanical properties of spider dragline silk.</title>
        <authorList>
            <person name="Kono N."/>
            <person name="Nakamura H."/>
            <person name="Mori M."/>
            <person name="Yoshida Y."/>
            <person name="Ohtoshi R."/>
            <person name="Malay A.D."/>
            <person name="Moran D.A.P."/>
            <person name="Tomita M."/>
            <person name="Numata K."/>
            <person name="Arakawa K."/>
        </authorList>
    </citation>
    <scope>NUCLEOTIDE SEQUENCE</scope>
</reference>
<comment type="caution">
    <text evidence="1">The sequence shown here is derived from an EMBL/GenBank/DDBJ whole genome shotgun (WGS) entry which is preliminary data.</text>
</comment>
<evidence type="ECO:0000313" key="2">
    <source>
        <dbReference type="Proteomes" id="UP000887013"/>
    </source>
</evidence>
<accession>A0A8X6R5S4</accession>
<gene>
    <name evidence="1" type="ORF">NPIL_125951</name>
</gene>
<sequence length="96" mass="11019">MSSLLELVHQSNKINILKGTLLQSRLMNELSSKKKKKKIAICVYYLQGKQVVNTYRGPFTPEKNEQPVDQTISVARIFFRSFLPLPLVRKGVVWDA</sequence>
<evidence type="ECO:0000313" key="1">
    <source>
        <dbReference type="EMBL" id="GFU48981.1"/>
    </source>
</evidence>
<keyword evidence="2" id="KW-1185">Reference proteome</keyword>
<dbReference type="AlphaFoldDB" id="A0A8X6R5S4"/>
<proteinExistence type="predicted"/>